<accession>A0A284VKF2</accession>
<sequence length="229" mass="25401">MRPYLILLVAILAAGCITTGIDAGAPRQYELPGLNNTTIYYLNLSSVQVVESVTNQTSVKLVIGDSGDMEFRDPVAVDYAGNNVTFNISKGAIFGRSFVRFDFNSPFSGFIAYTQSDGQDFTRQLTDNGSVRVVLPAGYTTGSNFLGIAQPPPDNITTDSRERDVLIWKNPYPQHKTISVKYYQRGAPDALLYFFILLLIAAAVIFGYYRLSLRALKKKRNMMEKGKNP</sequence>
<organism evidence="2 3">
    <name type="scientific">Candidatus Methanoperedens nitratireducens</name>
    <dbReference type="NCBI Taxonomy" id="1392998"/>
    <lineage>
        <taxon>Archaea</taxon>
        <taxon>Methanobacteriati</taxon>
        <taxon>Methanobacteriota</taxon>
        <taxon>Stenosarchaea group</taxon>
        <taxon>Methanomicrobia</taxon>
        <taxon>Methanosarcinales</taxon>
        <taxon>ANME-2 cluster</taxon>
        <taxon>Candidatus Methanoperedentaceae</taxon>
        <taxon>Candidatus Methanoperedens</taxon>
    </lineage>
</organism>
<feature type="transmembrane region" description="Helical" evidence="1">
    <location>
        <begin position="190"/>
        <end position="211"/>
    </location>
</feature>
<keyword evidence="3" id="KW-1185">Reference proteome</keyword>
<keyword evidence="1" id="KW-1133">Transmembrane helix</keyword>
<dbReference type="Pfam" id="PF19119">
    <property type="entry name" value="DUF5803"/>
    <property type="match status" value="1"/>
</dbReference>
<gene>
    <name evidence="2" type="ORF">MNV_1310007</name>
</gene>
<protein>
    <submittedName>
        <fullName evidence="2">Uncharacterized protein</fullName>
    </submittedName>
</protein>
<dbReference type="Proteomes" id="UP000218615">
    <property type="component" value="Unassembled WGS sequence"/>
</dbReference>
<dbReference type="InterPro" id="IPR043826">
    <property type="entry name" value="DUF5803"/>
</dbReference>
<dbReference type="AlphaFoldDB" id="A0A284VKF2"/>
<keyword evidence="1" id="KW-0812">Transmembrane</keyword>
<evidence type="ECO:0000256" key="1">
    <source>
        <dbReference type="SAM" id="Phobius"/>
    </source>
</evidence>
<dbReference type="EMBL" id="FZMP01000037">
    <property type="protein sequence ID" value="SNQ59750.1"/>
    <property type="molecule type" value="Genomic_DNA"/>
</dbReference>
<dbReference type="RefSeq" id="WP_096204074.1">
    <property type="nucleotide sequence ID" value="NZ_FZMP01000037.1"/>
</dbReference>
<keyword evidence="1" id="KW-0472">Membrane</keyword>
<evidence type="ECO:0000313" key="3">
    <source>
        <dbReference type="Proteomes" id="UP000218615"/>
    </source>
</evidence>
<proteinExistence type="predicted"/>
<reference evidence="3" key="1">
    <citation type="submission" date="2017-06" db="EMBL/GenBank/DDBJ databases">
        <authorList>
            <person name="Cremers G."/>
        </authorList>
    </citation>
    <scope>NUCLEOTIDE SEQUENCE [LARGE SCALE GENOMIC DNA]</scope>
</reference>
<dbReference type="PROSITE" id="PS51257">
    <property type="entry name" value="PROKAR_LIPOPROTEIN"/>
    <property type="match status" value="1"/>
</dbReference>
<name>A0A284VKF2_9EURY</name>
<evidence type="ECO:0000313" key="2">
    <source>
        <dbReference type="EMBL" id="SNQ59750.1"/>
    </source>
</evidence>